<dbReference type="AlphaFoldDB" id="A0A495XIM9"/>
<feature type="binding site" evidence="6">
    <location>
        <position position="295"/>
    </location>
    <ligand>
        <name>Fe cation</name>
        <dbReference type="ChEBI" id="CHEBI:24875"/>
    </ligand>
</feature>
<dbReference type="Gene3D" id="3.60.130.10">
    <property type="entry name" value="Clavaminate synthase-like"/>
    <property type="match status" value="1"/>
</dbReference>
<evidence type="ECO:0000259" key="7">
    <source>
        <dbReference type="Pfam" id="PF02668"/>
    </source>
</evidence>
<organism evidence="8 9">
    <name type="scientific">Saccharothrix variisporea</name>
    <dbReference type="NCBI Taxonomy" id="543527"/>
    <lineage>
        <taxon>Bacteria</taxon>
        <taxon>Bacillati</taxon>
        <taxon>Actinomycetota</taxon>
        <taxon>Actinomycetes</taxon>
        <taxon>Pseudonocardiales</taxon>
        <taxon>Pseudonocardiaceae</taxon>
        <taxon>Saccharothrix</taxon>
    </lineage>
</organism>
<feature type="binding site" evidence="5">
    <location>
        <position position="313"/>
    </location>
    <ligand>
        <name>2-oxoglutarate</name>
        <dbReference type="ChEBI" id="CHEBI:16810"/>
    </ligand>
</feature>
<comment type="caution">
    <text evidence="8">The sequence shown here is derived from an EMBL/GenBank/DDBJ whole genome shotgun (WGS) entry which is preliminary data.</text>
</comment>
<keyword evidence="4 6" id="KW-0408">Iron</keyword>
<evidence type="ECO:0000313" key="9">
    <source>
        <dbReference type="Proteomes" id="UP000272729"/>
    </source>
</evidence>
<keyword evidence="9" id="KW-1185">Reference proteome</keyword>
<feature type="binding site" evidence="5">
    <location>
        <position position="174"/>
    </location>
    <ligand>
        <name>2-oxoglutarate</name>
        <dbReference type="ChEBI" id="CHEBI:16810"/>
    </ligand>
</feature>
<dbReference type="Proteomes" id="UP000272729">
    <property type="component" value="Unassembled WGS sequence"/>
</dbReference>
<feature type="binding site" evidence="5">
    <location>
        <position position="309"/>
    </location>
    <ligand>
        <name>2-oxoglutarate</name>
        <dbReference type="ChEBI" id="CHEBI:16810"/>
    </ligand>
</feature>
<evidence type="ECO:0000256" key="2">
    <source>
        <dbReference type="ARBA" id="ARBA00022723"/>
    </source>
</evidence>
<dbReference type="Pfam" id="PF02668">
    <property type="entry name" value="TauD"/>
    <property type="match status" value="1"/>
</dbReference>
<protein>
    <submittedName>
        <fullName evidence="8">Fe(II)/alpha-ketoglutarate-dependent arginine beta-hydroxylase</fullName>
    </submittedName>
</protein>
<dbReference type="InterPro" id="IPR042098">
    <property type="entry name" value="TauD-like_sf"/>
</dbReference>
<sequence>MTAIREIRLSEPESAQAALLALECAQRYAEPDSADFLADAAVLAHELPRAVRLEVERARLDDRLHALVVRGNDVDQDALGPTPPHWRQARTDASRRYGFLLVLYASLLGDVVGWATQQDGRVVTDVLPIQGQEESLVSSSSSVELGWHTEDAFSPYRADYVGLFSLRNPDGVATTVAGLDLDLVGPAVADVLFGERFHIRPDNSHLPTHNSGGRLSDYFAGIVEAVENPRAVSILRGHRDAPQLCVDSDFTTAVDGDAEAAGALDTLVKHLGGALYEVVLGPGDVAFLDNRNVVHGRRPFRARFDGTDRWLKRINVTSDLRKSRVARRDAQARVLGEA</sequence>
<dbReference type="InterPro" id="IPR053447">
    <property type="entry name" value="Alpha-KG_dependent_hydroxylase"/>
</dbReference>
<evidence type="ECO:0000256" key="4">
    <source>
        <dbReference type="ARBA" id="ARBA00023004"/>
    </source>
</evidence>
<dbReference type="GO" id="GO:0016491">
    <property type="term" value="F:oxidoreductase activity"/>
    <property type="evidence" value="ECO:0007669"/>
    <property type="project" value="UniProtKB-KW"/>
</dbReference>
<dbReference type="EMBL" id="RBXR01000001">
    <property type="protein sequence ID" value="RKT74351.1"/>
    <property type="molecule type" value="Genomic_DNA"/>
</dbReference>
<dbReference type="RefSeq" id="WP_121228872.1">
    <property type="nucleotide sequence ID" value="NZ_JBIUBA010000003.1"/>
</dbReference>
<dbReference type="GO" id="GO:0005506">
    <property type="term" value="F:iron ion binding"/>
    <property type="evidence" value="ECO:0007669"/>
    <property type="project" value="InterPro"/>
</dbReference>
<evidence type="ECO:0000256" key="3">
    <source>
        <dbReference type="ARBA" id="ARBA00023002"/>
    </source>
</evidence>
<comment type="similarity">
    <text evidence="1">Belongs to the clavaminate synthase family.</text>
</comment>
<evidence type="ECO:0000313" key="8">
    <source>
        <dbReference type="EMBL" id="RKT74351.1"/>
    </source>
</evidence>
<gene>
    <name evidence="8" type="ORF">DFJ66_7695</name>
</gene>
<dbReference type="InterPro" id="IPR023966">
    <property type="entry name" value="Arginine_beta-hydroxylase"/>
</dbReference>
<dbReference type="NCBIfam" id="NF041363">
    <property type="entry name" value="GntD_guanitoxin"/>
    <property type="match status" value="1"/>
</dbReference>
<dbReference type="SUPFAM" id="SSF51197">
    <property type="entry name" value="Clavaminate synthase-like"/>
    <property type="match status" value="1"/>
</dbReference>
<reference evidence="8 9" key="1">
    <citation type="submission" date="2018-10" db="EMBL/GenBank/DDBJ databases">
        <title>Sequencing the genomes of 1000 actinobacteria strains.</title>
        <authorList>
            <person name="Klenk H.-P."/>
        </authorList>
    </citation>
    <scope>NUCLEOTIDE SEQUENCE [LARGE SCALE GENOMIC DNA]</scope>
    <source>
        <strain evidence="8 9">DSM 43911</strain>
    </source>
</reference>
<dbReference type="PIRSF" id="PIRSF019543">
    <property type="entry name" value="Clavaminate_syn"/>
    <property type="match status" value="1"/>
</dbReference>
<keyword evidence="3" id="KW-0560">Oxidoreductase</keyword>
<evidence type="ECO:0000256" key="5">
    <source>
        <dbReference type="PIRSR" id="PIRSR019543-1"/>
    </source>
</evidence>
<evidence type="ECO:0000256" key="1">
    <source>
        <dbReference type="ARBA" id="ARBA00008425"/>
    </source>
</evidence>
<name>A0A495XIM9_9PSEU</name>
<dbReference type="InterPro" id="IPR003819">
    <property type="entry name" value="TauD/TfdA-like"/>
</dbReference>
<evidence type="ECO:0000256" key="6">
    <source>
        <dbReference type="PIRSR" id="PIRSR019543-2"/>
    </source>
</evidence>
<dbReference type="InterPro" id="IPR014503">
    <property type="entry name" value="Clavaminate_syn-like"/>
</dbReference>
<proteinExistence type="inferred from homology"/>
<keyword evidence="2 6" id="KW-0479">Metal-binding</keyword>
<feature type="binding site" evidence="6">
    <location>
        <position position="150"/>
    </location>
    <ligand>
        <name>Fe cation</name>
        <dbReference type="ChEBI" id="CHEBI:24875"/>
    </ligand>
</feature>
<accession>A0A495XIM9</accession>
<feature type="binding site" evidence="6">
    <location>
        <position position="148"/>
    </location>
    <ligand>
        <name>Fe cation</name>
        <dbReference type="ChEBI" id="CHEBI:24875"/>
    </ligand>
</feature>
<dbReference type="NCBIfam" id="TIGR03946">
    <property type="entry name" value="viomycin_VioC"/>
    <property type="match status" value="1"/>
</dbReference>
<feature type="domain" description="TauD/TfdA-like" evidence="7">
    <location>
        <begin position="242"/>
        <end position="314"/>
    </location>
</feature>
<dbReference type="OrthoDB" id="3872700at2"/>